<reference evidence="1" key="1">
    <citation type="submission" date="2018-04" db="EMBL/GenBank/DDBJ databases">
        <title>Draft genome sequence of the Candidatus Spirobacillus cienkowskii, a pathogen of freshwater Daphnia species, reconstructed from hemolymph metagenomic reads.</title>
        <authorList>
            <person name="Bresciani L."/>
            <person name="Lemos L.N."/>
            <person name="Wale N."/>
            <person name="Lin J.Y."/>
            <person name="Fernandes G.R."/>
            <person name="Duffy M.A."/>
            <person name="Rodrigues J.M."/>
        </authorList>
    </citation>
    <scope>NUCLEOTIDE SEQUENCE [LARGE SCALE GENOMIC DNA]</scope>
    <source>
        <strain evidence="1">Binning01</strain>
    </source>
</reference>
<evidence type="ECO:0000313" key="1">
    <source>
        <dbReference type="EMBL" id="RDB35416.1"/>
    </source>
</evidence>
<evidence type="ECO:0000313" key="2">
    <source>
        <dbReference type="Proteomes" id="UP000253934"/>
    </source>
</evidence>
<accession>A0A369KW64</accession>
<dbReference type="AlphaFoldDB" id="A0A369KW64"/>
<gene>
    <name evidence="1" type="ORF">DCC88_10200</name>
</gene>
<dbReference type="Gene3D" id="3.30.2400.30">
    <property type="match status" value="1"/>
</dbReference>
<dbReference type="PIRSF" id="PIRSF029202">
    <property type="entry name" value="UCP029202"/>
    <property type="match status" value="1"/>
</dbReference>
<comment type="caution">
    <text evidence="1">The sequence shown here is derived from an EMBL/GenBank/DDBJ whole genome shotgun (WGS) entry which is preliminary data.</text>
</comment>
<dbReference type="Proteomes" id="UP000253934">
    <property type="component" value="Unassembled WGS sequence"/>
</dbReference>
<dbReference type="Pfam" id="PF09950">
    <property type="entry name" value="Major_capside"/>
    <property type="match status" value="1"/>
</dbReference>
<proteinExistence type="predicted"/>
<dbReference type="InterPro" id="IPR020049">
    <property type="entry name" value="Major_capsid-like"/>
</dbReference>
<dbReference type="EMBL" id="QOVW01000086">
    <property type="protein sequence ID" value="RDB35416.1"/>
    <property type="molecule type" value="Genomic_DNA"/>
</dbReference>
<name>A0A369KW64_9BACT</name>
<organism evidence="1 2">
    <name type="scientific">Spirobacillus cienkowskii</name>
    <dbReference type="NCBI Taxonomy" id="495820"/>
    <lineage>
        <taxon>Bacteria</taxon>
        <taxon>Pseudomonadati</taxon>
        <taxon>Bdellovibrionota</taxon>
        <taxon>Oligoflexia</taxon>
        <taxon>Silvanigrellales</taxon>
        <taxon>Spirobacillus</taxon>
    </lineage>
</organism>
<keyword evidence="2" id="KW-1185">Reference proteome</keyword>
<protein>
    <submittedName>
        <fullName evidence="1">DUF2184 domain-containing protein</fullName>
    </submittedName>
</protein>
<sequence length="304" mass="34608">MRRKKIMQDSIFLEEQLKVIIPQACKTKFPGLTAKDVFPIDYSDGDGVDIIEWCSFKERNISKILERYAAKDTPRVDVSKKNFIEVFSVRSSFSYSIDEIKKAQRTGVSLDAKKVVLALKENAKIIEKLAFKGDEQLGTQGILNHSTIPRFAPLQNSLGKTSWKEKTSQEKLNDLNEMFNTITKTTNEMETPDSVALASDLYNTLHDTPYSDTDAIPIIEIFKQSKPEIKNIYKVPYFNKAGENGSDVIMFFKKDPQKIVLKIPHETEFLPIQAHRLEYVIFTRLRVAGVVVFEPLSCLIGEGF</sequence>